<dbReference type="AlphaFoldDB" id="A0A846TXF4"/>
<proteinExistence type="predicted"/>
<dbReference type="Pfam" id="PF11074">
    <property type="entry name" value="DUF2779"/>
    <property type="match status" value="1"/>
</dbReference>
<comment type="caution">
    <text evidence="2">The sequence shown here is derived from an EMBL/GenBank/DDBJ whole genome shotgun (WGS) entry which is preliminary data.</text>
</comment>
<evidence type="ECO:0000313" key="3">
    <source>
        <dbReference type="Proteomes" id="UP000584587"/>
    </source>
</evidence>
<accession>A0A846TXF4</accession>
<protein>
    <submittedName>
        <fullName evidence="2">DUF2779 domain-containing protein</fullName>
    </submittedName>
</protein>
<dbReference type="EMBL" id="JAAVVK010000002">
    <property type="protein sequence ID" value="NKE38751.1"/>
    <property type="molecule type" value="Genomic_DNA"/>
</dbReference>
<evidence type="ECO:0000313" key="2">
    <source>
        <dbReference type="EMBL" id="NKE38751.1"/>
    </source>
</evidence>
<dbReference type="InterPro" id="IPR021301">
    <property type="entry name" value="DUF2779"/>
</dbReference>
<dbReference type="RefSeq" id="WP_168105222.1">
    <property type="nucleotide sequence ID" value="NZ_CP051215.1"/>
</dbReference>
<dbReference type="Proteomes" id="UP000584587">
    <property type="component" value="Unassembled WGS sequence"/>
</dbReference>
<feature type="domain" description="DUF2779" evidence="1">
    <location>
        <begin position="373"/>
        <end position="507"/>
    </location>
</feature>
<name>A0A846TXF4_9MOLU</name>
<gene>
    <name evidence="2" type="ORF">HER12_03205</name>
</gene>
<organism evidence="2 3">
    <name type="scientific">Spiroplasma platyhelix PALS-1</name>
    <dbReference type="NCBI Taxonomy" id="1276218"/>
    <lineage>
        <taxon>Bacteria</taxon>
        <taxon>Bacillati</taxon>
        <taxon>Mycoplasmatota</taxon>
        <taxon>Mollicutes</taxon>
        <taxon>Entomoplasmatales</taxon>
        <taxon>Spiroplasmataceae</taxon>
        <taxon>Spiroplasma</taxon>
    </lineage>
</organism>
<keyword evidence="3" id="KW-1185">Reference proteome</keyword>
<reference evidence="2 3" key="1">
    <citation type="submission" date="2020-04" db="EMBL/GenBank/DDBJ databases">
        <title>Complete genome sequence of Spiroplasma platyhelix ATCC 51748, an insect isolate.</title>
        <authorList>
            <person name="Green E.A."/>
            <person name="Klassen J.L."/>
        </authorList>
    </citation>
    <scope>NUCLEOTIDE SEQUENCE [LARGE SCALE GENOMIC DNA]</scope>
    <source>
        <strain evidence="2 3">PALS-1</strain>
    </source>
</reference>
<sequence length="586" mass="70238">MKIYKDDYKHFRTCQKLAWFLSEKHYHLAKKLIDDKLIVNFIELTNTKTSSKINGFEAKFETEEQIRTVTDLDYLNFEDQEFQEEVSDDFYAGETIADGLETGHYAQEYFMQDYQCFNFETQQTNNQSEILNDKKYQVFFEPRFEYNSCVTKCDILKRNGSGWDLIEVKAVTWVKEEHMWDLLYQYDILTKCGLDIVNVYIMYLNNDYIRKEKLDLKALFIANGSTWQKSNKTKKSFSLYQSIQEELVDHHLAQEYQTIADILAIADEQEALKLLTNKYCDAKQQQYCFHIFNYFDRYNTIFELYRLRKKKKAFWYYEHDLLSLQDERLLTFVVDSKLHYRQYQIANHGEQVINLSYLNQLKSELSKYQYPVYMYDFETMKSAIPKFINSKSYQQIPFQYSVHVLLGPDFDFKTNQNIKHYQFLADGTNDPRKEVVSHLCHDLIAIHGLGTYVAYNQSFEKSVLKKLMFNFKDYYHELEKIFNRTIDLQDFFKDFKIYKSSFAGSLSIKKTLPAFDSNFSYQDLAIQKGDMASEVFRRRVENNISLKNWQENFYQNMLDYCTRDTLGMVVLFWHIKHLIENNQEIK</sequence>
<evidence type="ECO:0000259" key="1">
    <source>
        <dbReference type="Pfam" id="PF11074"/>
    </source>
</evidence>